<feature type="signal peptide" evidence="3">
    <location>
        <begin position="1"/>
        <end position="23"/>
    </location>
</feature>
<dbReference type="InterPro" id="IPR009003">
    <property type="entry name" value="Peptidase_S1_PA"/>
</dbReference>
<evidence type="ECO:0000313" key="5">
    <source>
        <dbReference type="EMBL" id="KAL3320787.1"/>
    </source>
</evidence>
<feature type="domain" description="Peptidase S1" evidence="4">
    <location>
        <begin position="153"/>
        <end position="455"/>
    </location>
</feature>
<feature type="chain" id="PRO_5044821990" description="Peptidase S1 domain-containing protein" evidence="3">
    <location>
        <begin position="24"/>
        <end position="460"/>
    </location>
</feature>
<feature type="region of interest" description="Disordered" evidence="2">
    <location>
        <begin position="335"/>
        <end position="359"/>
    </location>
</feature>
<keyword evidence="6" id="KW-1185">Reference proteome</keyword>
<reference evidence="5 6" key="1">
    <citation type="submission" date="2024-11" db="EMBL/GenBank/DDBJ databases">
        <title>Adaptive evolution of stress response genes in parasites aligns with host niche diversity.</title>
        <authorList>
            <person name="Hahn C."/>
            <person name="Resl P."/>
        </authorList>
    </citation>
    <scope>NUCLEOTIDE SEQUENCE [LARGE SCALE GENOMIC DNA]</scope>
    <source>
        <strain evidence="5">EGGRZ-B1_66</strain>
        <tissue evidence="5">Body</tissue>
    </source>
</reference>
<dbReference type="PANTHER" id="PTHR24252:SF7">
    <property type="entry name" value="HYALIN"/>
    <property type="match status" value="1"/>
</dbReference>
<evidence type="ECO:0000256" key="2">
    <source>
        <dbReference type="SAM" id="MobiDB-lite"/>
    </source>
</evidence>
<dbReference type="Gene3D" id="2.40.10.10">
    <property type="entry name" value="Trypsin-like serine proteases"/>
    <property type="match status" value="1"/>
</dbReference>
<dbReference type="SMART" id="SM00020">
    <property type="entry name" value="Tryp_SPc"/>
    <property type="match status" value="1"/>
</dbReference>
<dbReference type="InterPro" id="IPR043504">
    <property type="entry name" value="Peptidase_S1_PA_chymotrypsin"/>
</dbReference>
<evidence type="ECO:0000259" key="4">
    <source>
        <dbReference type="PROSITE" id="PS50240"/>
    </source>
</evidence>
<comment type="caution">
    <text evidence="5">The sequence shown here is derived from an EMBL/GenBank/DDBJ whole genome shotgun (WGS) entry which is preliminary data.</text>
</comment>
<evidence type="ECO:0000256" key="3">
    <source>
        <dbReference type="SAM" id="SignalP"/>
    </source>
</evidence>
<name>A0ABD2QN16_9PLAT</name>
<keyword evidence="1" id="KW-1015">Disulfide bond</keyword>
<dbReference type="SUPFAM" id="SSF50494">
    <property type="entry name" value="Trypsin-like serine proteases"/>
    <property type="match status" value="1"/>
</dbReference>
<keyword evidence="3" id="KW-0732">Signal</keyword>
<evidence type="ECO:0000256" key="1">
    <source>
        <dbReference type="ARBA" id="ARBA00023157"/>
    </source>
</evidence>
<evidence type="ECO:0000313" key="6">
    <source>
        <dbReference type="Proteomes" id="UP001626550"/>
    </source>
</evidence>
<dbReference type="CDD" id="cd00190">
    <property type="entry name" value="Tryp_SPc"/>
    <property type="match status" value="1"/>
</dbReference>
<dbReference type="InterPro" id="IPR018114">
    <property type="entry name" value="TRYPSIN_HIS"/>
</dbReference>
<protein>
    <recommendedName>
        <fullName evidence="4">Peptidase S1 domain-containing protein</fullName>
    </recommendedName>
</protein>
<dbReference type="Proteomes" id="UP001626550">
    <property type="component" value="Unassembled WGS sequence"/>
</dbReference>
<dbReference type="InterPro" id="IPR001314">
    <property type="entry name" value="Peptidase_S1A"/>
</dbReference>
<dbReference type="EMBL" id="JBJKFK010000029">
    <property type="protein sequence ID" value="KAL3320787.1"/>
    <property type="molecule type" value="Genomic_DNA"/>
</dbReference>
<dbReference type="InterPro" id="IPR001254">
    <property type="entry name" value="Trypsin_dom"/>
</dbReference>
<sequence>MGAKQTILSTLLLLAVTSNLGQSQMLDQDFGELIFSTDDFFDMPMGIKPPKEFKRREVFNYNISLYSEWSDWSDCEPKKACSQERSRDCVNESFLEYKDKDNTKCPVKKIVETRVCESTEERQLCVDFEEEKRKRWEDFNVKCGLQAKSLMKIAGGSKANVENWPWLLSLVVDANPKTNAHLCGATLISPLYAITAAHCLDGNLLARLPKDEWVSTEDILDGEVKVVTGNGTAIKVQGAIVHPQWNPKKLLSTGYDLAVLKLETPLDSIMPACMGFELDEVDRSKLDCWIVGYGKRPSQNKPRPPMRRPIFDIFDMINIFDDPFIDLHHLGRGRSAVRNSRENSSSRKRRKNTSKELHEAQVPVQSLASCESFFGPLMSDRHICAGGIGKDTCEGDSGGGLYCKKRGDEDDELKKFFLYGVTSFGSIGCSGRKSPRRTVYSSVPGAEKWIKEKLLDDMED</sequence>
<dbReference type="Pfam" id="PF00089">
    <property type="entry name" value="Trypsin"/>
    <property type="match status" value="2"/>
</dbReference>
<dbReference type="PROSITE" id="PS00134">
    <property type="entry name" value="TRYPSIN_HIS"/>
    <property type="match status" value="1"/>
</dbReference>
<accession>A0ABD2QN16</accession>
<proteinExistence type="predicted"/>
<dbReference type="PANTHER" id="PTHR24252">
    <property type="entry name" value="ACROSIN-RELATED"/>
    <property type="match status" value="1"/>
</dbReference>
<organism evidence="5 6">
    <name type="scientific">Cichlidogyrus casuarinus</name>
    <dbReference type="NCBI Taxonomy" id="1844966"/>
    <lineage>
        <taxon>Eukaryota</taxon>
        <taxon>Metazoa</taxon>
        <taxon>Spiralia</taxon>
        <taxon>Lophotrochozoa</taxon>
        <taxon>Platyhelminthes</taxon>
        <taxon>Monogenea</taxon>
        <taxon>Monopisthocotylea</taxon>
        <taxon>Dactylogyridea</taxon>
        <taxon>Ancyrocephalidae</taxon>
        <taxon>Cichlidogyrus</taxon>
    </lineage>
</organism>
<dbReference type="PROSITE" id="PS50240">
    <property type="entry name" value="TRYPSIN_DOM"/>
    <property type="match status" value="1"/>
</dbReference>
<dbReference type="AlphaFoldDB" id="A0ABD2QN16"/>
<dbReference type="PRINTS" id="PR00722">
    <property type="entry name" value="CHYMOTRYPSIN"/>
</dbReference>
<gene>
    <name evidence="5" type="ORF">Ciccas_000533</name>
</gene>